<accession>A0A6M4GW78</accession>
<evidence type="ECO:0000313" key="4">
    <source>
        <dbReference type="Proteomes" id="UP000501534"/>
    </source>
</evidence>
<proteinExistence type="predicted"/>
<evidence type="ECO:0000313" key="3">
    <source>
        <dbReference type="EMBL" id="QJR10603.1"/>
    </source>
</evidence>
<dbReference type="EMBL" id="CP053069">
    <property type="protein sequence ID" value="QJR10603.1"/>
    <property type="molecule type" value="Genomic_DNA"/>
</dbReference>
<reference evidence="3 4" key="1">
    <citation type="submission" date="2020-04" db="EMBL/GenBank/DDBJ databases">
        <title>Usitatibacter rugosus gen. nov., sp. nov. and Usitatibacter palustris sp. nov., novel members of Usitatibacteraceae fam. nov. within the order Nitrosomonadales isolated from soil.</title>
        <authorList>
            <person name="Huber K.J."/>
            <person name="Neumann-Schaal M."/>
            <person name="Geppert A."/>
            <person name="Luckner M."/>
            <person name="Wanner G."/>
            <person name="Overmann J."/>
        </authorList>
    </citation>
    <scope>NUCLEOTIDE SEQUENCE [LARGE SCALE GENOMIC DNA]</scope>
    <source>
        <strain evidence="3 4">0125_3</strain>
    </source>
</reference>
<protein>
    <submittedName>
        <fullName evidence="3">Uncharacterized protein</fullName>
    </submittedName>
</protein>
<evidence type="ECO:0000256" key="2">
    <source>
        <dbReference type="SAM" id="Phobius"/>
    </source>
</evidence>
<feature type="transmembrane region" description="Helical" evidence="2">
    <location>
        <begin position="43"/>
        <end position="61"/>
    </location>
</feature>
<feature type="transmembrane region" description="Helical" evidence="2">
    <location>
        <begin position="7"/>
        <end position="31"/>
    </location>
</feature>
<organism evidence="3 4">
    <name type="scientific">Usitatibacter rugosus</name>
    <dbReference type="NCBI Taxonomy" id="2732067"/>
    <lineage>
        <taxon>Bacteria</taxon>
        <taxon>Pseudomonadati</taxon>
        <taxon>Pseudomonadota</taxon>
        <taxon>Betaproteobacteria</taxon>
        <taxon>Nitrosomonadales</taxon>
        <taxon>Usitatibacteraceae</taxon>
        <taxon>Usitatibacter</taxon>
    </lineage>
</organism>
<keyword evidence="2" id="KW-1133">Transmembrane helix</keyword>
<gene>
    <name evidence="3" type="ORF">DSM104443_01667</name>
</gene>
<keyword evidence="4" id="KW-1185">Reference proteome</keyword>
<name>A0A6M4GW78_9PROT</name>
<keyword evidence="2" id="KW-0812">Transmembrane</keyword>
<dbReference type="KEGG" id="uru:DSM104443_01667"/>
<feature type="transmembrane region" description="Helical" evidence="2">
    <location>
        <begin position="68"/>
        <end position="84"/>
    </location>
</feature>
<sequence>MIFSVVLRIIGSAIVVGVILVLGILSAIPYGGGGEFLSLLKPTVPLLCIWIGYPFVMYFATPAGKGRALASFVALLAVAWWFAFGQPHWATDRRMALREEAVALCRSQPAGTPEDYKVDGILDGAGALHGEELLSLLTTRGIRSVALGPGLGSSSPGVFNGSERHVLRVPDGAQYVKLELVDRDDRRCAPDAASRLGLYFEGPPFTPRTCLATTPSVANPVSHVLRSEPLAGHRGMIRWSLVEQASGRVRVGIASGDEPGPPMRQDSRDEADWKSVGDKGRINCRSPYSSMLQTLWGPFTPSPALLLSRRPVPASVPFEGAAAPDLRFRQEKPELSNREWSDIVNGPSWTEAYEQAARTGWGNYRGALVRPVSGELIELGVLDRSVPRQVLALADGFIEVQAIARYTNVRVIRYDLEGRALWHGVMKHPPPGPDELVRFDPMALAVRDGDLVVYGFKRFGQPQKTEVYVWRTALR</sequence>
<dbReference type="AlphaFoldDB" id="A0A6M4GW78"/>
<evidence type="ECO:0000256" key="1">
    <source>
        <dbReference type="SAM" id="MobiDB-lite"/>
    </source>
</evidence>
<dbReference type="Proteomes" id="UP000501534">
    <property type="component" value="Chromosome"/>
</dbReference>
<feature type="compositionally biased region" description="Basic and acidic residues" evidence="1">
    <location>
        <begin position="265"/>
        <end position="275"/>
    </location>
</feature>
<feature type="region of interest" description="Disordered" evidence="1">
    <location>
        <begin position="254"/>
        <end position="275"/>
    </location>
</feature>
<keyword evidence="2" id="KW-0472">Membrane</keyword>